<reference evidence="1 2" key="1">
    <citation type="submission" date="2016-11" db="EMBL/GenBank/DDBJ databases">
        <authorList>
            <consortium name="Pathogen Informatics"/>
        </authorList>
    </citation>
    <scope>NUCLEOTIDE SEQUENCE [LARGE SCALE GENOMIC DNA]</scope>
    <source>
        <strain evidence="1 2">104</strain>
    </source>
</reference>
<protein>
    <recommendedName>
        <fullName evidence="3">Phage protein, HK97 gp10 family</fullName>
    </recommendedName>
</protein>
<evidence type="ECO:0008006" key="3">
    <source>
        <dbReference type="Google" id="ProtNLM"/>
    </source>
</evidence>
<evidence type="ECO:0000313" key="1">
    <source>
        <dbReference type="EMBL" id="SIB24712.1"/>
    </source>
</evidence>
<dbReference type="Proteomes" id="UP000185210">
    <property type="component" value="Unassembled WGS sequence"/>
</dbReference>
<dbReference type="AlphaFoldDB" id="A0AB38D131"/>
<gene>
    <name evidence="1" type="ORF">SAMEA2070301_03378</name>
</gene>
<sequence>MVDKFPLFDIDVPSPNKALAQVLASAPGLNAVLMKTGQEVVMRYQAHVAKKTGRLADSALAHVVMGGNKKRDRMVGKVTVGGQAALSDWKGEPFSYGPMHEFGSRTRKIDFPAADDLAEVMRSMYEGVR</sequence>
<proteinExistence type="predicted"/>
<comment type="caution">
    <text evidence="1">The sequence shown here is derived from an EMBL/GenBank/DDBJ whole genome shotgun (WGS) entry which is preliminary data.</text>
</comment>
<evidence type="ECO:0000313" key="2">
    <source>
        <dbReference type="Proteomes" id="UP000185210"/>
    </source>
</evidence>
<name>A0AB38D131_9MYCO</name>
<accession>A0AB38D131</accession>
<dbReference type="EMBL" id="FSHM01000004">
    <property type="protein sequence ID" value="SIB24712.1"/>
    <property type="molecule type" value="Genomic_DNA"/>
</dbReference>
<organism evidence="1 2">
    <name type="scientific">Mycobacteroides abscessus subsp. abscessus</name>
    <dbReference type="NCBI Taxonomy" id="1185650"/>
    <lineage>
        <taxon>Bacteria</taxon>
        <taxon>Bacillati</taxon>
        <taxon>Actinomycetota</taxon>
        <taxon>Actinomycetes</taxon>
        <taxon>Mycobacteriales</taxon>
        <taxon>Mycobacteriaceae</taxon>
        <taxon>Mycobacteroides</taxon>
        <taxon>Mycobacteroides abscessus</taxon>
    </lineage>
</organism>